<keyword evidence="6" id="KW-0479">Metal-binding</keyword>
<comment type="function">
    <text evidence="19">Cell-surface glycoprotein having a role in immunoadhesion. Mediates in the adhesion of blood neutrophils in cytokine-activated endothelium through interaction with SELPLG/PSGL1. May have a role in capillary morphogenesis.</text>
</comment>
<dbReference type="PANTHER" id="PTHR19325:SF493">
    <property type="entry name" value="E-SELECTIN"/>
    <property type="match status" value="1"/>
</dbReference>
<keyword evidence="7" id="KW-0732">Signal</keyword>
<feature type="domain" description="Sushi" evidence="24">
    <location>
        <begin position="240"/>
        <end position="302"/>
    </location>
</feature>
<feature type="domain" description="Sushi" evidence="24">
    <location>
        <begin position="178"/>
        <end position="239"/>
    </location>
</feature>
<dbReference type="CDD" id="cd00054">
    <property type="entry name" value="EGF_CA"/>
    <property type="match status" value="1"/>
</dbReference>
<keyword evidence="3" id="KW-1003">Cell membrane</keyword>
<dbReference type="PRINTS" id="PR00343">
    <property type="entry name" value="SELECTIN"/>
</dbReference>
<dbReference type="SMART" id="SM00032">
    <property type="entry name" value="CCP"/>
    <property type="match status" value="2"/>
</dbReference>
<dbReference type="SMART" id="SM00179">
    <property type="entry name" value="EGF_CA"/>
    <property type="match status" value="1"/>
</dbReference>
<dbReference type="InterPro" id="IPR016187">
    <property type="entry name" value="CTDL_fold"/>
</dbReference>
<reference evidence="25" key="3">
    <citation type="submission" date="2025-09" db="UniProtKB">
        <authorList>
            <consortium name="Ensembl"/>
        </authorList>
    </citation>
    <scope>IDENTIFICATION</scope>
</reference>
<dbReference type="InterPro" id="IPR035976">
    <property type="entry name" value="Sushi/SCR/CCP_sf"/>
</dbReference>
<reference evidence="25" key="1">
    <citation type="submission" date="2019-06" db="EMBL/GenBank/DDBJ databases">
        <authorList>
            <consortium name="Wellcome Sanger Institute Data Sharing"/>
        </authorList>
    </citation>
    <scope>NUCLEOTIDE SEQUENCE [LARGE SCALE GENOMIC DNA]</scope>
</reference>
<dbReference type="InterPro" id="IPR002396">
    <property type="entry name" value="Selectin_superfamily"/>
</dbReference>
<evidence type="ECO:0000256" key="12">
    <source>
        <dbReference type="ARBA" id="ARBA00023157"/>
    </source>
</evidence>
<keyword evidence="5 21" id="KW-0768">Sushi</keyword>
<accession>A0A667YG99</accession>
<dbReference type="SUPFAM" id="SSF57535">
    <property type="entry name" value="Complement control module/SCR domain"/>
    <property type="match status" value="2"/>
</dbReference>
<protein>
    <recommendedName>
        <fullName evidence="15">E-selectin</fullName>
    </recommendedName>
    <alternativeName>
        <fullName evidence="16">CD62 antigen-like family member E</fullName>
    </alternativeName>
    <alternativeName>
        <fullName evidence="17">Endothelial leukocyte adhesion molecule 1</fullName>
    </alternativeName>
    <alternativeName>
        <fullName evidence="18">Leukocyte-endothelial cell adhesion molecule 2</fullName>
    </alternativeName>
</protein>
<organism evidence="25 26">
    <name type="scientific">Myripristis murdjan</name>
    <name type="common">pinecone soldierfish</name>
    <dbReference type="NCBI Taxonomy" id="586833"/>
    <lineage>
        <taxon>Eukaryota</taxon>
        <taxon>Metazoa</taxon>
        <taxon>Chordata</taxon>
        <taxon>Craniata</taxon>
        <taxon>Vertebrata</taxon>
        <taxon>Euteleostomi</taxon>
        <taxon>Actinopterygii</taxon>
        <taxon>Neopterygii</taxon>
        <taxon>Teleostei</taxon>
        <taxon>Neoteleostei</taxon>
        <taxon>Acanthomorphata</taxon>
        <taxon>Holocentriformes</taxon>
        <taxon>Holocentridae</taxon>
        <taxon>Myripristis</taxon>
    </lineage>
</organism>
<keyword evidence="12 20" id="KW-1015">Disulfide bond</keyword>
<evidence type="ECO:0000259" key="22">
    <source>
        <dbReference type="PROSITE" id="PS50026"/>
    </source>
</evidence>
<dbReference type="InterPro" id="IPR001881">
    <property type="entry name" value="EGF-like_Ca-bd_dom"/>
</dbReference>
<evidence type="ECO:0000256" key="18">
    <source>
        <dbReference type="ARBA" id="ARBA00043124"/>
    </source>
</evidence>
<dbReference type="Ensembl" id="ENSMMDT00005026000.1">
    <property type="protein sequence ID" value="ENSMMDP00005025463.1"/>
    <property type="gene ID" value="ENSMMDG00005012201.1"/>
</dbReference>
<comment type="caution">
    <text evidence="20">Lacks conserved residue(s) required for the propagation of feature annotation.</text>
</comment>
<dbReference type="PROSITE" id="PS50923">
    <property type="entry name" value="SUSHI"/>
    <property type="match status" value="2"/>
</dbReference>
<dbReference type="SMART" id="SM00181">
    <property type="entry name" value="EGF"/>
    <property type="match status" value="1"/>
</dbReference>
<evidence type="ECO:0000256" key="15">
    <source>
        <dbReference type="ARBA" id="ARBA00040812"/>
    </source>
</evidence>
<evidence type="ECO:0000313" key="26">
    <source>
        <dbReference type="Proteomes" id="UP000472263"/>
    </source>
</evidence>
<comment type="subunit">
    <text evidence="14">Interacts with SELPLG/PSGL1 and PODXL2 through the sialyl Lewis X epitope. SELPLG sulfation appears not to be required for this interaction.</text>
</comment>
<evidence type="ECO:0000256" key="5">
    <source>
        <dbReference type="ARBA" id="ARBA00022659"/>
    </source>
</evidence>
<evidence type="ECO:0000256" key="3">
    <source>
        <dbReference type="ARBA" id="ARBA00022475"/>
    </source>
</evidence>
<keyword evidence="10" id="KW-0106">Calcium</keyword>
<dbReference type="InterPro" id="IPR001304">
    <property type="entry name" value="C-type_lectin-like"/>
</dbReference>
<evidence type="ECO:0000256" key="16">
    <source>
        <dbReference type="ARBA" id="ARBA00041401"/>
    </source>
</evidence>
<feature type="domain" description="C-type lectin" evidence="23">
    <location>
        <begin position="16"/>
        <end position="139"/>
    </location>
</feature>
<dbReference type="GO" id="GO:0005509">
    <property type="term" value="F:calcium ion binding"/>
    <property type="evidence" value="ECO:0007669"/>
    <property type="project" value="InterPro"/>
</dbReference>
<evidence type="ECO:0000256" key="6">
    <source>
        <dbReference type="ARBA" id="ARBA00022723"/>
    </source>
</evidence>
<dbReference type="Gene3D" id="3.10.100.10">
    <property type="entry name" value="Mannose-Binding Protein A, subunit A"/>
    <property type="match status" value="1"/>
</dbReference>
<dbReference type="SUPFAM" id="SSF56436">
    <property type="entry name" value="C-type lectin-like"/>
    <property type="match status" value="1"/>
</dbReference>
<dbReference type="GeneTree" id="ENSGT00940000160168"/>
<dbReference type="GO" id="GO:0005886">
    <property type="term" value="C:plasma membrane"/>
    <property type="evidence" value="ECO:0007669"/>
    <property type="project" value="UniProtKB-SubCell"/>
</dbReference>
<evidence type="ECO:0000256" key="17">
    <source>
        <dbReference type="ARBA" id="ARBA00042113"/>
    </source>
</evidence>
<dbReference type="SMART" id="SM00034">
    <property type="entry name" value="CLECT"/>
    <property type="match status" value="1"/>
</dbReference>
<dbReference type="InterPro" id="IPR000436">
    <property type="entry name" value="Sushi_SCR_CCP_dom"/>
</dbReference>
<sequence>VAFPWRSVQHALVVGTMGWTYHHSNNKMNWSQAREFCQNNYTDMVAIQSQEENDYLVSLLPNRSSSPYYWIGITKAHKNDPWTWVGNNSTWIGDHSWAQNEPNNNHSTEFCVEIYVNGGANRGKWNDEKCANLKYPVCYKASCSQDSCSVHADCVETIGNYTCQCHPGFQEPHCEQAIVCQTILDPEQGSHHCFDSYGPYSFNSSCRFHCNLGFRLVGAPRLVCQANGHWDHPAPLCQVKQCPALNYAPTGGSMDCSHPIAPYSYNSTCEINCDEGYEFVGQNQIRCDHTGQWTAGVPACTGNMVIS</sequence>
<dbReference type="CDD" id="cd00033">
    <property type="entry name" value="CCP"/>
    <property type="match status" value="2"/>
</dbReference>
<keyword evidence="26" id="KW-1185">Reference proteome</keyword>
<evidence type="ECO:0000256" key="9">
    <source>
        <dbReference type="ARBA" id="ARBA00022737"/>
    </source>
</evidence>
<comment type="subcellular location">
    <subcellularLocation>
        <location evidence="1">Cell membrane</location>
        <topology evidence="1">Single-pass type I membrane protein</topology>
    </subcellularLocation>
</comment>
<evidence type="ECO:0000256" key="20">
    <source>
        <dbReference type="PROSITE-ProRule" id="PRU00076"/>
    </source>
</evidence>
<keyword evidence="13" id="KW-0325">Glycoprotein</keyword>
<evidence type="ECO:0000256" key="8">
    <source>
        <dbReference type="ARBA" id="ARBA00022734"/>
    </source>
</evidence>
<evidence type="ECO:0000256" key="11">
    <source>
        <dbReference type="ARBA" id="ARBA00022889"/>
    </source>
</evidence>
<dbReference type="InterPro" id="IPR000742">
    <property type="entry name" value="EGF"/>
</dbReference>
<evidence type="ECO:0000256" key="2">
    <source>
        <dbReference type="ARBA" id="ARBA00007360"/>
    </source>
</evidence>
<keyword evidence="11" id="KW-0130">Cell adhesion</keyword>
<keyword evidence="8" id="KW-0430">Lectin</keyword>
<comment type="similarity">
    <text evidence="2">Belongs to the selectin/LECAM family.</text>
</comment>
<evidence type="ECO:0000313" key="25">
    <source>
        <dbReference type="Ensembl" id="ENSMMDP00005025463.1"/>
    </source>
</evidence>
<dbReference type="Pfam" id="PF00059">
    <property type="entry name" value="Lectin_C"/>
    <property type="match status" value="1"/>
</dbReference>
<evidence type="ECO:0000259" key="23">
    <source>
        <dbReference type="PROSITE" id="PS50041"/>
    </source>
</evidence>
<dbReference type="PANTHER" id="PTHR19325">
    <property type="entry name" value="COMPLEMENT COMPONENT-RELATED SUSHI DOMAIN-CONTAINING"/>
    <property type="match status" value="1"/>
</dbReference>
<dbReference type="GO" id="GO:0030246">
    <property type="term" value="F:carbohydrate binding"/>
    <property type="evidence" value="ECO:0007669"/>
    <property type="project" value="UniProtKB-KW"/>
</dbReference>
<reference evidence="25" key="2">
    <citation type="submission" date="2025-08" db="UniProtKB">
        <authorList>
            <consortium name="Ensembl"/>
        </authorList>
    </citation>
    <scope>IDENTIFICATION</scope>
</reference>
<evidence type="ECO:0000256" key="14">
    <source>
        <dbReference type="ARBA" id="ARBA00038738"/>
    </source>
</evidence>
<feature type="disulfide bond" evidence="21">
    <location>
        <begin position="210"/>
        <end position="237"/>
    </location>
</feature>
<dbReference type="PROSITE" id="PS50026">
    <property type="entry name" value="EGF_3"/>
    <property type="match status" value="1"/>
</dbReference>
<dbReference type="PROSITE" id="PS01186">
    <property type="entry name" value="EGF_2"/>
    <property type="match status" value="1"/>
</dbReference>
<dbReference type="Gene3D" id="2.10.25.10">
    <property type="entry name" value="Laminin"/>
    <property type="match status" value="1"/>
</dbReference>
<proteinExistence type="inferred from homology"/>
<evidence type="ECO:0000256" key="1">
    <source>
        <dbReference type="ARBA" id="ARBA00004251"/>
    </source>
</evidence>
<evidence type="ECO:0000256" key="19">
    <source>
        <dbReference type="ARBA" id="ARBA00045695"/>
    </source>
</evidence>
<dbReference type="GO" id="GO:0007155">
    <property type="term" value="P:cell adhesion"/>
    <property type="evidence" value="ECO:0007669"/>
    <property type="project" value="UniProtKB-KW"/>
</dbReference>
<feature type="disulfide bond" evidence="20">
    <location>
        <begin position="165"/>
        <end position="174"/>
    </location>
</feature>
<keyword evidence="4 20" id="KW-0245">EGF-like domain</keyword>
<evidence type="ECO:0000256" key="7">
    <source>
        <dbReference type="ARBA" id="ARBA00022729"/>
    </source>
</evidence>
<dbReference type="Pfam" id="PF00084">
    <property type="entry name" value="Sushi"/>
    <property type="match status" value="2"/>
</dbReference>
<keyword evidence="3" id="KW-0472">Membrane</keyword>
<dbReference type="Gene3D" id="2.10.70.10">
    <property type="entry name" value="Complement Module, domain 1"/>
    <property type="match status" value="2"/>
</dbReference>
<dbReference type="FunFam" id="2.10.70.10:FF:000001">
    <property type="entry name" value="Selectin P"/>
    <property type="match status" value="2"/>
</dbReference>
<evidence type="ECO:0000259" key="24">
    <source>
        <dbReference type="PROSITE" id="PS50923"/>
    </source>
</evidence>
<feature type="domain" description="EGF-like" evidence="22">
    <location>
        <begin position="139"/>
        <end position="175"/>
    </location>
</feature>
<dbReference type="AlphaFoldDB" id="A0A667YG99"/>
<evidence type="ECO:0000256" key="10">
    <source>
        <dbReference type="ARBA" id="ARBA00022837"/>
    </source>
</evidence>
<evidence type="ECO:0000256" key="4">
    <source>
        <dbReference type="ARBA" id="ARBA00022536"/>
    </source>
</evidence>
<keyword evidence="9" id="KW-0677">Repeat</keyword>
<name>A0A667YG99_9TELE</name>
<evidence type="ECO:0000256" key="13">
    <source>
        <dbReference type="ARBA" id="ARBA00023180"/>
    </source>
</evidence>
<dbReference type="InterPro" id="IPR050350">
    <property type="entry name" value="Compl-Cell_Adhes-Reg"/>
</dbReference>
<dbReference type="Proteomes" id="UP000472263">
    <property type="component" value="Chromosome 4"/>
</dbReference>
<dbReference type="PROSITE" id="PS50041">
    <property type="entry name" value="C_TYPE_LECTIN_2"/>
    <property type="match status" value="1"/>
</dbReference>
<feature type="disulfide bond" evidence="21">
    <location>
        <begin position="273"/>
        <end position="300"/>
    </location>
</feature>
<evidence type="ECO:0000256" key="21">
    <source>
        <dbReference type="PROSITE-ProRule" id="PRU00302"/>
    </source>
</evidence>
<dbReference type="InterPro" id="IPR016186">
    <property type="entry name" value="C-type_lectin-like/link_sf"/>
</dbReference>